<evidence type="ECO:0000313" key="2">
    <source>
        <dbReference type="EMBL" id="SMO76839.1"/>
    </source>
</evidence>
<accession>A0A521DYN5</accession>
<evidence type="ECO:0008006" key="4">
    <source>
        <dbReference type="Google" id="ProtNLM"/>
    </source>
</evidence>
<keyword evidence="3" id="KW-1185">Reference proteome</keyword>
<organism evidence="2 3">
    <name type="scientific">Geodermatophilus aquaeductus</name>
    <dbReference type="NCBI Taxonomy" id="1564161"/>
    <lineage>
        <taxon>Bacteria</taxon>
        <taxon>Bacillati</taxon>
        <taxon>Actinomycetota</taxon>
        <taxon>Actinomycetes</taxon>
        <taxon>Geodermatophilales</taxon>
        <taxon>Geodermatophilaceae</taxon>
        <taxon>Geodermatophilus</taxon>
    </lineage>
</organism>
<dbReference type="AlphaFoldDB" id="A0A521DYN5"/>
<reference evidence="2 3" key="1">
    <citation type="submission" date="2017-05" db="EMBL/GenBank/DDBJ databases">
        <authorList>
            <person name="Varghese N."/>
            <person name="Submissions S."/>
        </authorList>
    </citation>
    <scope>NUCLEOTIDE SEQUENCE [LARGE SCALE GENOMIC DNA]</scope>
    <source>
        <strain evidence="2 3">DSM 46834</strain>
    </source>
</reference>
<name>A0A521DYN5_9ACTN</name>
<proteinExistence type="predicted"/>
<protein>
    <recommendedName>
        <fullName evidence="4">LysM domain-containing protein</fullName>
    </recommendedName>
</protein>
<gene>
    <name evidence="2" type="ORF">SAMN06273567_10427</name>
</gene>
<evidence type="ECO:0000256" key="1">
    <source>
        <dbReference type="SAM" id="MobiDB-lite"/>
    </source>
</evidence>
<sequence length="92" mass="10060">MPIATTTVPDGVGGSRTVRYLGRRFPPQPSTLATLAEHPVTRGDRLDVVTARYLGDPTQFWRICDAGLVIHPDELTAADRIGELLRIPVPQV</sequence>
<evidence type="ECO:0000313" key="3">
    <source>
        <dbReference type="Proteomes" id="UP000317484"/>
    </source>
</evidence>
<dbReference type="Proteomes" id="UP000317484">
    <property type="component" value="Unassembled WGS sequence"/>
</dbReference>
<feature type="region of interest" description="Disordered" evidence="1">
    <location>
        <begin position="1"/>
        <end position="20"/>
    </location>
</feature>
<dbReference type="EMBL" id="FXTJ01000004">
    <property type="protein sequence ID" value="SMO76839.1"/>
    <property type="molecule type" value="Genomic_DNA"/>
</dbReference>